<dbReference type="PROSITE" id="PS50086">
    <property type="entry name" value="TBC_RABGAP"/>
    <property type="match status" value="1"/>
</dbReference>
<reference evidence="4" key="2">
    <citation type="submission" date="2025-08" db="UniProtKB">
        <authorList>
            <consortium name="Ensembl"/>
        </authorList>
    </citation>
    <scope>IDENTIFICATION</scope>
</reference>
<dbReference type="Gene3D" id="1.10.8.270">
    <property type="entry name" value="putative rabgap domain of human tbc1 domain family member 14 like domains"/>
    <property type="match status" value="1"/>
</dbReference>
<feature type="compositionally biased region" description="Low complexity" evidence="2">
    <location>
        <begin position="65"/>
        <end position="75"/>
    </location>
</feature>
<name>A0AAQ5XNX9_AMPOC</name>
<accession>A0AAQ5XNX9</accession>
<organism evidence="4 5">
    <name type="scientific">Amphiprion ocellaris</name>
    <name type="common">Clown anemonefish</name>
    <dbReference type="NCBI Taxonomy" id="80972"/>
    <lineage>
        <taxon>Eukaryota</taxon>
        <taxon>Metazoa</taxon>
        <taxon>Chordata</taxon>
        <taxon>Craniata</taxon>
        <taxon>Vertebrata</taxon>
        <taxon>Euteleostomi</taxon>
        <taxon>Actinopterygii</taxon>
        <taxon>Neopterygii</taxon>
        <taxon>Teleostei</taxon>
        <taxon>Neoteleostei</taxon>
        <taxon>Acanthomorphata</taxon>
        <taxon>Ovalentaria</taxon>
        <taxon>Pomacentridae</taxon>
        <taxon>Amphiprion</taxon>
    </lineage>
</organism>
<dbReference type="PANTHER" id="PTHR47219:SF17">
    <property type="entry name" value="TBC1 DOMAIN FAMILY MEMBER 10B"/>
    <property type="match status" value="1"/>
</dbReference>
<dbReference type="InterPro" id="IPR035969">
    <property type="entry name" value="Rab-GAP_TBC_sf"/>
</dbReference>
<reference evidence="4 5" key="1">
    <citation type="submission" date="2022-01" db="EMBL/GenBank/DDBJ databases">
        <title>A chromosome-scale genome assembly of the false clownfish, Amphiprion ocellaris.</title>
        <authorList>
            <person name="Ryu T."/>
        </authorList>
    </citation>
    <scope>NUCLEOTIDE SEQUENCE [LARGE SCALE GENOMIC DNA]</scope>
</reference>
<dbReference type="Ensembl" id="ENSAOCT00000036526.1">
    <property type="protein sequence ID" value="ENSAOCP00000043073.1"/>
    <property type="gene ID" value="ENSAOCG00000003678.2"/>
</dbReference>
<sequence length="526" mass="59490">MAEVSTLSPSPPALGDPHAAPSVPPSSSALAAPSNPAPESARELPVPKSSLYSDKALTGNTLAALSGGSPLTSHPPSSPPNLTAETPLPSSVHEDAPQSASLMSGTLESLSGLGEDGSSVGSDSEINGLTVRRTDKYGFLGGNQYSESGEKEVRVEVARQREMKWLDMFSNWDKWIKHRFQKVKLRCRKGVPSSLRAKAWQLLSNSQELLNANPGKFEELEREQGEAKWLDIIEKDLHRQFPFHEMFAARGGHGQQDLYRILKAYTIYRPDEGYCQAQAPVAAVLLMHMPAEQAFWCLVQICEKYLPGYYSAGLEAIQLDGEIFFSLLRRTCPMAYRHLKKFKIDPILYMTEWFMCIFSRTLPWSCVLRVWDMFFCEGVKIVFRVGLVLLKQMLGSVDKLRELQGMYETMERLRNISPDTIREDILVQEIITLPVTEALIERECSIQVRKWRESRGELTHQPGRRLHGTRAIYEYKRRPQQRKIRPSFPPCHSRIMKREAEQKKRSGAQKTPETERVINIKNGMAS</sequence>
<dbReference type="InterPro" id="IPR000195">
    <property type="entry name" value="Rab-GAP-TBC_dom"/>
</dbReference>
<feature type="domain" description="Rab-GAP TBC" evidence="3">
    <location>
        <begin position="190"/>
        <end position="378"/>
    </location>
</feature>
<dbReference type="InterPro" id="IPR050302">
    <property type="entry name" value="Rab_GAP_TBC_domain"/>
</dbReference>
<evidence type="ECO:0000313" key="5">
    <source>
        <dbReference type="Proteomes" id="UP001501940"/>
    </source>
</evidence>
<feature type="compositionally biased region" description="Low complexity" evidence="2">
    <location>
        <begin position="17"/>
        <end position="39"/>
    </location>
</feature>
<dbReference type="Gene3D" id="1.10.472.80">
    <property type="entry name" value="Ypt/Rab-GAP domain of gyp1p, domain 3"/>
    <property type="match status" value="1"/>
</dbReference>
<reference evidence="4" key="3">
    <citation type="submission" date="2025-09" db="UniProtKB">
        <authorList>
            <consortium name="Ensembl"/>
        </authorList>
    </citation>
    <scope>IDENTIFICATION</scope>
</reference>
<dbReference type="SMART" id="SM00164">
    <property type="entry name" value="TBC"/>
    <property type="match status" value="1"/>
</dbReference>
<evidence type="ECO:0000313" key="4">
    <source>
        <dbReference type="Ensembl" id="ENSAOCP00000043073.1"/>
    </source>
</evidence>
<feature type="compositionally biased region" description="Low complexity" evidence="2">
    <location>
        <begin position="108"/>
        <end position="125"/>
    </location>
</feature>
<dbReference type="GO" id="GO:0005096">
    <property type="term" value="F:GTPase activator activity"/>
    <property type="evidence" value="ECO:0007669"/>
    <property type="project" value="UniProtKB-KW"/>
</dbReference>
<evidence type="ECO:0000256" key="2">
    <source>
        <dbReference type="SAM" id="MobiDB-lite"/>
    </source>
</evidence>
<keyword evidence="5" id="KW-1185">Reference proteome</keyword>
<protein>
    <recommendedName>
        <fullName evidence="3">Rab-GAP TBC domain-containing protein</fullName>
    </recommendedName>
</protein>
<proteinExistence type="predicted"/>
<dbReference type="FunFam" id="1.10.472.80:FF:000008">
    <property type="entry name" value="TBC1 domain family member 10A"/>
    <property type="match status" value="1"/>
</dbReference>
<dbReference type="Gene3D" id="1.10.10.750">
    <property type="entry name" value="Ypt/Rab-GAP domain of gyp1p, domain 1"/>
    <property type="match status" value="1"/>
</dbReference>
<feature type="region of interest" description="Disordered" evidence="2">
    <location>
        <begin position="1"/>
        <end position="100"/>
    </location>
</feature>
<gene>
    <name evidence="4" type="primary">TBC1D10B</name>
</gene>
<dbReference type="Pfam" id="PF00566">
    <property type="entry name" value="RabGAP-TBC"/>
    <property type="match status" value="1"/>
</dbReference>
<dbReference type="AlphaFoldDB" id="A0AAQ5XNX9"/>
<dbReference type="FunFam" id="1.10.10.750:FF:000001">
    <property type="entry name" value="TBC1 domain family member 10A"/>
    <property type="match status" value="1"/>
</dbReference>
<dbReference type="GO" id="GO:0005886">
    <property type="term" value="C:plasma membrane"/>
    <property type="evidence" value="ECO:0007669"/>
    <property type="project" value="UniProtKB-ARBA"/>
</dbReference>
<dbReference type="FunFam" id="1.10.8.270:FF:000007">
    <property type="entry name" value="TBC1 domain family member 10A"/>
    <property type="match status" value="1"/>
</dbReference>
<dbReference type="PANTHER" id="PTHR47219">
    <property type="entry name" value="RAB GTPASE-ACTIVATING PROTEIN 1-LIKE"/>
    <property type="match status" value="1"/>
</dbReference>
<feature type="region of interest" description="Disordered" evidence="2">
    <location>
        <begin position="108"/>
        <end position="127"/>
    </location>
</feature>
<dbReference type="GO" id="GO:0031267">
    <property type="term" value="F:small GTPase binding"/>
    <property type="evidence" value="ECO:0007669"/>
    <property type="project" value="TreeGrafter"/>
</dbReference>
<dbReference type="SUPFAM" id="SSF47923">
    <property type="entry name" value="Ypt/Rab-GAP domain of gyp1p"/>
    <property type="match status" value="2"/>
</dbReference>
<dbReference type="GeneTree" id="ENSGT00940000159805"/>
<dbReference type="Proteomes" id="UP001501940">
    <property type="component" value="Chromosome 19"/>
</dbReference>
<evidence type="ECO:0000259" key="3">
    <source>
        <dbReference type="PROSITE" id="PS50086"/>
    </source>
</evidence>
<evidence type="ECO:0000256" key="1">
    <source>
        <dbReference type="ARBA" id="ARBA00022468"/>
    </source>
</evidence>
<keyword evidence="1" id="KW-0343">GTPase activation</keyword>
<feature type="region of interest" description="Disordered" evidence="2">
    <location>
        <begin position="498"/>
        <end position="526"/>
    </location>
</feature>